<proteinExistence type="predicted"/>
<keyword evidence="3" id="KW-1185">Reference proteome</keyword>
<feature type="region of interest" description="Disordered" evidence="1">
    <location>
        <begin position="57"/>
        <end position="99"/>
    </location>
</feature>
<name>A0A067MSF3_BOTB1</name>
<dbReference type="AlphaFoldDB" id="A0A067MSF3"/>
<reference evidence="3" key="1">
    <citation type="journal article" date="2014" name="Proc. Natl. Acad. Sci. U.S.A.">
        <title>Extensive sampling of basidiomycete genomes demonstrates inadequacy of the white-rot/brown-rot paradigm for wood decay fungi.</title>
        <authorList>
            <person name="Riley R."/>
            <person name="Salamov A.A."/>
            <person name="Brown D.W."/>
            <person name="Nagy L.G."/>
            <person name="Floudas D."/>
            <person name="Held B.W."/>
            <person name="Levasseur A."/>
            <person name="Lombard V."/>
            <person name="Morin E."/>
            <person name="Otillar R."/>
            <person name="Lindquist E.A."/>
            <person name="Sun H."/>
            <person name="LaButti K.M."/>
            <person name="Schmutz J."/>
            <person name="Jabbour D."/>
            <person name="Luo H."/>
            <person name="Baker S.E."/>
            <person name="Pisabarro A.G."/>
            <person name="Walton J.D."/>
            <person name="Blanchette R.A."/>
            <person name="Henrissat B."/>
            <person name="Martin F."/>
            <person name="Cullen D."/>
            <person name="Hibbett D.S."/>
            <person name="Grigoriev I.V."/>
        </authorList>
    </citation>
    <scope>NUCLEOTIDE SEQUENCE [LARGE SCALE GENOMIC DNA]</scope>
    <source>
        <strain evidence="3">FD-172 SS1</strain>
    </source>
</reference>
<accession>A0A067MSF3</accession>
<gene>
    <name evidence="2" type="ORF">BOTBODRAFT_343690</name>
</gene>
<evidence type="ECO:0000313" key="2">
    <source>
        <dbReference type="EMBL" id="KDQ14501.1"/>
    </source>
</evidence>
<dbReference type="Proteomes" id="UP000027195">
    <property type="component" value="Unassembled WGS sequence"/>
</dbReference>
<evidence type="ECO:0000256" key="1">
    <source>
        <dbReference type="SAM" id="MobiDB-lite"/>
    </source>
</evidence>
<sequence length="224" mass="24344">MTAGSTESRLLAELAALRAGEVEVGFGGHWNRQRWTCHACGCGLWGEGEASLTETLGTTPSGMPSAEAGENARGDRGRWRRCGGGQMAGRRRRKNGMRRLKDEAGVRLQLEIARKRARQSGQKRPNLARSSPTFIVNAWISTVVVASKSKSSGGRCSRPSESGWGCCDPRALSNDFLLHTVCITPNNEAAFRRRFPPSSQTLSFTEVVAHSTPFTGRKPLAAHH</sequence>
<feature type="compositionally biased region" description="Basic residues" evidence="1">
    <location>
        <begin position="89"/>
        <end position="98"/>
    </location>
</feature>
<dbReference type="EMBL" id="KL198037">
    <property type="protein sequence ID" value="KDQ14501.1"/>
    <property type="molecule type" value="Genomic_DNA"/>
</dbReference>
<protein>
    <submittedName>
        <fullName evidence="2">Uncharacterized protein</fullName>
    </submittedName>
</protein>
<evidence type="ECO:0000313" key="3">
    <source>
        <dbReference type="Proteomes" id="UP000027195"/>
    </source>
</evidence>
<organism evidence="2 3">
    <name type="scientific">Botryobasidium botryosum (strain FD-172 SS1)</name>
    <dbReference type="NCBI Taxonomy" id="930990"/>
    <lineage>
        <taxon>Eukaryota</taxon>
        <taxon>Fungi</taxon>
        <taxon>Dikarya</taxon>
        <taxon>Basidiomycota</taxon>
        <taxon>Agaricomycotina</taxon>
        <taxon>Agaricomycetes</taxon>
        <taxon>Cantharellales</taxon>
        <taxon>Botryobasidiaceae</taxon>
        <taxon>Botryobasidium</taxon>
    </lineage>
</organism>
<dbReference type="HOGENOM" id="CLU_1234818_0_0_1"/>
<dbReference type="InParanoid" id="A0A067MSF3"/>